<dbReference type="InterPro" id="IPR006104">
    <property type="entry name" value="Glyco_hydro_2_N"/>
</dbReference>
<dbReference type="Pfam" id="PF02836">
    <property type="entry name" value="Glyco_hydro_2_C"/>
    <property type="match status" value="1"/>
</dbReference>
<comment type="cofactor">
    <cofactor evidence="2">
        <name>Ca(2+)</name>
        <dbReference type="ChEBI" id="CHEBI:29108"/>
    </cofactor>
</comment>
<feature type="signal peptide" evidence="10">
    <location>
        <begin position="1"/>
        <end position="22"/>
    </location>
</feature>
<comment type="subunit">
    <text evidence="4">Monomer.</text>
</comment>
<evidence type="ECO:0000256" key="6">
    <source>
        <dbReference type="ARBA" id="ARBA00022801"/>
    </source>
</evidence>
<organism evidence="16 17">
    <name type="scientific">Hanamia caeni</name>
    <dbReference type="NCBI Taxonomy" id="2294116"/>
    <lineage>
        <taxon>Bacteria</taxon>
        <taxon>Pseudomonadati</taxon>
        <taxon>Bacteroidota</taxon>
        <taxon>Chitinophagia</taxon>
        <taxon>Chitinophagales</taxon>
        <taxon>Chitinophagaceae</taxon>
        <taxon>Hanamia</taxon>
    </lineage>
</organism>
<accession>A0A3M9ND12</accession>
<evidence type="ECO:0000256" key="7">
    <source>
        <dbReference type="ARBA" id="ARBA00022837"/>
    </source>
</evidence>
<reference evidence="16 17" key="1">
    <citation type="submission" date="2018-11" db="EMBL/GenBank/DDBJ databases">
        <title>Draft genome sequence of Ferruginibacter sp. BO-59.</title>
        <authorList>
            <person name="Im W.T."/>
        </authorList>
    </citation>
    <scope>NUCLEOTIDE SEQUENCE [LARGE SCALE GENOMIC DNA]</scope>
    <source>
        <strain evidence="16 17">BO-59</strain>
    </source>
</reference>
<dbReference type="InterPro" id="IPR006101">
    <property type="entry name" value="Glyco_hydro_2"/>
</dbReference>
<dbReference type="EC" id="3.2.1.23" evidence="5"/>
<dbReference type="GO" id="GO:0005990">
    <property type="term" value="P:lactose catabolic process"/>
    <property type="evidence" value="ECO:0007669"/>
    <property type="project" value="TreeGrafter"/>
</dbReference>
<evidence type="ECO:0000256" key="5">
    <source>
        <dbReference type="ARBA" id="ARBA00012756"/>
    </source>
</evidence>
<evidence type="ECO:0000259" key="13">
    <source>
        <dbReference type="Pfam" id="PF02837"/>
    </source>
</evidence>
<evidence type="ECO:0000256" key="4">
    <source>
        <dbReference type="ARBA" id="ARBA00011245"/>
    </source>
</evidence>
<evidence type="ECO:0000313" key="17">
    <source>
        <dbReference type="Proteomes" id="UP000267223"/>
    </source>
</evidence>
<dbReference type="Gene3D" id="3.20.20.80">
    <property type="entry name" value="Glycosidases"/>
    <property type="match status" value="1"/>
</dbReference>
<dbReference type="InterPro" id="IPR036156">
    <property type="entry name" value="Beta-gal/glucu_dom_sf"/>
</dbReference>
<dbReference type="InterPro" id="IPR011013">
    <property type="entry name" value="Gal_mutarotase_sf_dom"/>
</dbReference>
<feature type="domain" description="Beta galactosidase small chain/" evidence="14">
    <location>
        <begin position="697"/>
        <end position="842"/>
    </location>
</feature>
<dbReference type="InterPro" id="IPR013783">
    <property type="entry name" value="Ig-like_fold"/>
</dbReference>
<dbReference type="InterPro" id="IPR004199">
    <property type="entry name" value="B-gal_small/dom_5"/>
</dbReference>
<comment type="caution">
    <text evidence="16">The sequence shown here is derived from an EMBL/GenBank/DDBJ whole genome shotgun (WGS) entry which is preliminary data.</text>
</comment>
<sequence>MSKKIFGFLFALNFICVFPSFSQQTIIKYLSGTDKDHTVLWDFYCTGGSHSGKWTTIPVPSCWELQGFGSYNYGREKNHSDEKGLYKFRFNADKNWKNKQVNIVFEGSMTDTKVKINGKLTGKIHQGAFYEFKYDITSLLKFGKSNLLEVEVSKQSANASINRAERDGDFWIFGGIFRPVYLEVLPKEHIERIAINAESDGHLNLQVFTSHIEKDYSLQAEISGTDGDKALDLMSKKLDNTDSLTILEHQYNGVKLWSPEFPNLYTAKVSLKNHEGKIVHTIEQKFGFRTVELRPHAGFYLNGKKVMFKGVDHHSFWPESGRTTSKAINIEDINLMKEMNMNAVRMSHYPPDIDFLDACDSIGLLVLDELTGWQNYYDDTTGHRLVKELVIRDVNHPSVVIWDNGNEGGFNRNLDNDYDLYDPQKRLVIHPWEKFNGTNTKHYPDFNYLQNTALYGTEVYFPTEFLHGLYDGGLGAGLDDYWNLMMRMPLSAGGFLWVFADEGIVRRDLNDSIDTHGNNAPDGIVGPHREKEGSFFTIKEIWSPVYINQQFIPQNFDGKLLVENRYMFTNLNQCTFKWKLVNFGNPDDAIVKSSIKDEGTVLPTSIEPGESKFIDLHLPSSWQSNDALYLTAIDNHQKEIFTWSWPLHSPANIAKKWLRTTSLVSEIETNSDAHTLIVTNGNVKFYFSKTTGYLQKVTKNDSVFSLYQGPSLAGFQMQLDSFDYKKENNAVAVYAHYKEGRNWFTAEWTFRSGEPAKLSYTFNQREAADFMGITFQYPEEKVKGMQWLGRGPYHVWKNRLKGLQFNVWDKDYNNTTTGESWNYPEFKGNHQNVYWVKLKTSQIPVTIFMENENVFLQMLKTNDPKGAGNTNTTVKYPEGNIGFMNAIQPIGTKFHKAEDMGPQSQKNVQLNAPYHGVIWFDF</sequence>
<gene>
    <name evidence="16" type="ORF">EFY79_14415</name>
</gene>
<dbReference type="Proteomes" id="UP000267223">
    <property type="component" value="Unassembled WGS sequence"/>
</dbReference>
<evidence type="ECO:0000256" key="8">
    <source>
        <dbReference type="ARBA" id="ARBA00023295"/>
    </source>
</evidence>
<dbReference type="Gene3D" id="2.60.120.260">
    <property type="entry name" value="Galactose-binding domain-like"/>
    <property type="match status" value="1"/>
</dbReference>
<evidence type="ECO:0000256" key="10">
    <source>
        <dbReference type="SAM" id="SignalP"/>
    </source>
</evidence>
<keyword evidence="7" id="KW-0106">Calcium</keyword>
<dbReference type="AlphaFoldDB" id="A0A3M9ND12"/>
<dbReference type="Pfam" id="PF16353">
    <property type="entry name" value="LacZ_4"/>
    <property type="match status" value="1"/>
</dbReference>
<dbReference type="PANTHER" id="PTHR46323:SF2">
    <property type="entry name" value="BETA-GALACTOSIDASE"/>
    <property type="match status" value="1"/>
</dbReference>
<protein>
    <recommendedName>
        <fullName evidence="5">beta-galactosidase</fullName>
        <ecNumber evidence="5">3.2.1.23</ecNumber>
    </recommendedName>
    <alternativeName>
        <fullName evidence="9">Lactase</fullName>
    </alternativeName>
</protein>
<dbReference type="InterPro" id="IPR006102">
    <property type="entry name" value="Ig-like_GH2"/>
</dbReference>
<dbReference type="Gene3D" id="2.70.98.10">
    <property type="match status" value="1"/>
</dbReference>
<keyword evidence="8" id="KW-0326">Glycosidase</keyword>
<name>A0A3M9ND12_9BACT</name>
<feature type="domain" description="Glycoside hydrolase family 2 catalytic" evidence="12">
    <location>
        <begin position="298"/>
        <end position="510"/>
    </location>
</feature>
<dbReference type="Pfam" id="PF02929">
    <property type="entry name" value="Bgal_small_N"/>
    <property type="match status" value="1"/>
</dbReference>
<dbReference type="GO" id="GO:0030246">
    <property type="term" value="F:carbohydrate binding"/>
    <property type="evidence" value="ECO:0007669"/>
    <property type="project" value="InterPro"/>
</dbReference>
<keyword evidence="17" id="KW-1185">Reference proteome</keyword>
<dbReference type="SUPFAM" id="SSF74650">
    <property type="entry name" value="Galactose mutarotase-like"/>
    <property type="match status" value="1"/>
</dbReference>
<proteinExistence type="inferred from homology"/>
<evidence type="ECO:0000313" key="16">
    <source>
        <dbReference type="EMBL" id="RNI34868.1"/>
    </source>
</evidence>
<dbReference type="InterPro" id="IPR006103">
    <property type="entry name" value="Glyco_hydro_2_cat"/>
</dbReference>
<evidence type="ECO:0000256" key="2">
    <source>
        <dbReference type="ARBA" id="ARBA00001913"/>
    </source>
</evidence>
<feature type="chain" id="PRO_5018260529" description="beta-galactosidase" evidence="10">
    <location>
        <begin position="23"/>
        <end position="922"/>
    </location>
</feature>
<feature type="domain" description="Glycosyl hydrolases family 2 sugar binding" evidence="13">
    <location>
        <begin position="55"/>
        <end position="185"/>
    </location>
</feature>
<dbReference type="InterPro" id="IPR032312">
    <property type="entry name" value="LacZ_4"/>
</dbReference>
<evidence type="ECO:0000259" key="14">
    <source>
        <dbReference type="Pfam" id="PF02929"/>
    </source>
</evidence>
<evidence type="ECO:0000259" key="11">
    <source>
        <dbReference type="Pfam" id="PF00703"/>
    </source>
</evidence>
<feature type="domain" description="Glycoside hydrolase family 2 immunoglobulin-like beta-sandwich" evidence="11">
    <location>
        <begin position="189"/>
        <end position="289"/>
    </location>
</feature>
<dbReference type="Pfam" id="PF02837">
    <property type="entry name" value="Glyco_hydro_2_N"/>
    <property type="match status" value="1"/>
</dbReference>
<dbReference type="InterPro" id="IPR017853">
    <property type="entry name" value="GH"/>
</dbReference>
<dbReference type="Pfam" id="PF00703">
    <property type="entry name" value="Glyco_hydro_2"/>
    <property type="match status" value="1"/>
</dbReference>
<comment type="similarity">
    <text evidence="3">Belongs to the glycosyl hydrolase 2 family.</text>
</comment>
<feature type="domain" description="Beta-galactosidase" evidence="15">
    <location>
        <begin position="561"/>
        <end position="631"/>
    </location>
</feature>
<dbReference type="GO" id="GO:0004565">
    <property type="term" value="F:beta-galactosidase activity"/>
    <property type="evidence" value="ECO:0007669"/>
    <property type="project" value="UniProtKB-EC"/>
</dbReference>
<dbReference type="SUPFAM" id="SSF49785">
    <property type="entry name" value="Galactose-binding domain-like"/>
    <property type="match status" value="1"/>
</dbReference>
<keyword evidence="10" id="KW-0732">Signal</keyword>
<dbReference type="PANTHER" id="PTHR46323">
    <property type="entry name" value="BETA-GALACTOSIDASE"/>
    <property type="match status" value="1"/>
</dbReference>
<dbReference type="OrthoDB" id="9801077at2"/>
<dbReference type="Gene3D" id="2.60.40.10">
    <property type="entry name" value="Immunoglobulins"/>
    <property type="match status" value="2"/>
</dbReference>
<dbReference type="InterPro" id="IPR014718">
    <property type="entry name" value="GH-type_carb-bd"/>
</dbReference>
<dbReference type="SUPFAM" id="SSF51445">
    <property type="entry name" value="(Trans)glycosidases"/>
    <property type="match status" value="1"/>
</dbReference>
<dbReference type="EMBL" id="RJJR01000012">
    <property type="protein sequence ID" value="RNI34868.1"/>
    <property type="molecule type" value="Genomic_DNA"/>
</dbReference>
<evidence type="ECO:0000256" key="1">
    <source>
        <dbReference type="ARBA" id="ARBA00001412"/>
    </source>
</evidence>
<dbReference type="SUPFAM" id="SSF49303">
    <property type="entry name" value="beta-Galactosidase/glucuronidase domain"/>
    <property type="match status" value="2"/>
</dbReference>
<dbReference type="RefSeq" id="WP_123121422.1">
    <property type="nucleotide sequence ID" value="NZ_RJJR01000012.1"/>
</dbReference>
<keyword evidence="6 16" id="KW-0378">Hydrolase</keyword>
<dbReference type="InterPro" id="IPR008979">
    <property type="entry name" value="Galactose-bd-like_sf"/>
</dbReference>
<evidence type="ECO:0000256" key="3">
    <source>
        <dbReference type="ARBA" id="ARBA00007401"/>
    </source>
</evidence>
<comment type="catalytic activity">
    <reaction evidence="1">
        <text>Hydrolysis of terminal non-reducing beta-D-galactose residues in beta-D-galactosides.</text>
        <dbReference type="EC" id="3.2.1.23"/>
    </reaction>
</comment>
<dbReference type="InterPro" id="IPR050347">
    <property type="entry name" value="Bact_Beta-galactosidase"/>
</dbReference>
<evidence type="ECO:0000259" key="12">
    <source>
        <dbReference type="Pfam" id="PF02836"/>
    </source>
</evidence>
<evidence type="ECO:0000256" key="9">
    <source>
        <dbReference type="ARBA" id="ARBA00032230"/>
    </source>
</evidence>
<dbReference type="GO" id="GO:0009341">
    <property type="term" value="C:beta-galactosidase complex"/>
    <property type="evidence" value="ECO:0007669"/>
    <property type="project" value="InterPro"/>
</dbReference>
<evidence type="ECO:0000259" key="15">
    <source>
        <dbReference type="Pfam" id="PF16353"/>
    </source>
</evidence>
<dbReference type="PRINTS" id="PR00132">
    <property type="entry name" value="GLHYDRLASE2"/>
</dbReference>